<sequence>MDDYPLAFISRCLDTKHLYTRERKILAMHLGGISLECLLKKTCFLYHGITKWGERSVRTGVKITNPKHRLYNIVMLIGSLHTRVDANPSIMDAIEKVQEPCGKDYILWRYQGVEPLQADFDAWYTSYQELLKWLLVQVKTL</sequence>
<comment type="caution">
    <text evidence="1">The sequence shown here is derived from an EMBL/GenBank/DDBJ whole genome shotgun (WGS) entry which is preliminary data.</text>
</comment>
<gene>
    <name evidence="1" type="ORF">C7459_101392</name>
</gene>
<evidence type="ECO:0000313" key="2">
    <source>
        <dbReference type="Proteomes" id="UP000245634"/>
    </source>
</evidence>
<name>A0A316DFU6_9BACL</name>
<dbReference type="Proteomes" id="UP000245634">
    <property type="component" value="Unassembled WGS sequence"/>
</dbReference>
<reference evidence="1 2" key="1">
    <citation type="submission" date="2018-05" db="EMBL/GenBank/DDBJ databases">
        <title>Genomic Encyclopedia of Type Strains, Phase IV (KMG-IV): sequencing the most valuable type-strain genomes for metagenomic binning, comparative biology and taxonomic classification.</title>
        <authorList>
            <person name="Goeker M."/>
        </authorList>
    </citation>
    <scope>NUCLEOTIDE SEQUENCE [LARGE SCALE GENOMIC DNA]</scope>
    <source>
        <strain evidence="1 2">DSM 18773</strain>
    </source>
</reference>
<dbReference type="RefSeq" id="WP_146200926.1">
    <property type="nucleotide sequence ID" value="NZ_QGGL01000001.1"/>
</dbReference>
<dbReference type="AlphaFoldDB" id="A0A316DFU6"/>
<accession>A0A316DFU6</accession>
<proteinExistence type="predicted"/>
<dbReference type="EMBL" id="QGGL01000001">
    <property type="protein sequence ID" value="PWK16526.1"/>
    <property type="molecule type" value="Genomic_DNA"/>
</dbReference>
<protein>
    <submittedName>
        <fullName evidence="1">Uncharacterized protein</fullName>
    </submittedName>
</protein>
<keyword evidence="2" id="KW-1185">Reference proteome</keyword>
<organism evidence="1 2">
    <name type="scientific">Tumebacillus permanentifrigoris</name>
    <dbReference type="NCBI Taxonomy" id="378543"/>
    <lineage>
        <taxon>Bacteria</taxon>
        <taxon>Bacillati</taxon>
        <taxon>Bacillota</taxon>
        <taxon>Bacilli</taxon>
        <taxon>Bacillales</taxon>
        <taxon>Alicyclobacillaceae</taxon>
        <taxon>Tumebacillus</taxon>
    </lineage>
</organism>
<dbReference type="OrthoDB" id="572779at2"/>
<evidence type="ECO:0000313" key="1">
    <source>
        <dbReference type="EMBL" id="PWK16526.1"/>
    </source>
</evidence>